<name>A0A4V2K8W3_9APHY</name>
<feature type="transmembrane region" description="Helical" evidence="1">
    <location>
        <begin position="12"/>
        <end position="32"/>
    </location>
</feature>
<keyword evidence="1" id="KW-0812">Transmembrane</keyword>
<dbReference type="Proteomes" id="UP000292082">
    <property type="component" value="Unassembled WGS sequence"/>
</dbReference>
<accession>A0A4V2K8W3</accession>
<protein>
    <submittedName>
        <fullName evidence="2">Uncharacterized protein</fullName>
    </submittedName>
</protein>
<keyword evidence="1" id="KW-1133">Transmembrane helix</keyword>
<gene>
    <name evidence="2" type="ORF">BD310DRAFT_171082</name>
</gene>
<reference evidence="2 3" key="1">
    <citation type="submission" date="2019-01" db="EMBL/GenBank/DDBJ databases">
        <title>Draft genome sequences of three monokaryotic isolates of the white-rot basidiomycete fungus Dichomitus squalens.</title>
        <authorList>
            <consortium name="DOE Joint Genome Institute"/>
            <person name="Lopez S.C."/>
            <person name="Andreopoulos B."/>
            <person name="Pangilinan J."/>
            <person name="Lipzen A."/>
            <person name="Riley R."/>
            <person name="Ahrendt S."/>
            <person name="Ng V."/>
            <person name="Barry K."/>
            <person name="Daum C."/>
            <person name="Grigoriev I.V."/>
            <person name="Hilden K.S."/>
            <person name="Makela M.R."/>
            <person name="de Vries R.P."/>
        </authorList>
    </citation>
    <scope>NUCLEOTIDE SEQUENCE [LARGE SCALE GENOMIC DNA]</scope>
    <source>
        <strain evidence="2 3">CBS 464.89</strain>
    </source>
</reference>
<sequence length="75" mass="7951">MRSSAGEGLLTSANWVITGVATAITISQIFYLRNLTIPSGTPRRPGTSTEAYSSLCASWEDRRRVGSAVQVSSGC</sequence>
<proteinExistence type="predicted"/>
<evidence type="ECO:0000313" key="3">
    <source>
        <dbReference type="Proteomes" id="UP000292082"/>
    </source>
</evidence>
<keyword evidence="3" id="KW-1185">Reference proteome</keyword>
<dbReference type="AlphaFoldDB" id="A0A4V2K8W3"/>
<keyword evidence="1" id="KW-0472">Membrane</keyword>
<evidence type="ECO:0000256" key="1">
    <source>
        <dbReference type="SAM" id="Phobius"/>
    </source>
</evidence>
<organism evidence="2 3">
    <name type="scientific">Dichomitus squalens</name>
    <dbReference type="NCBI Taxonomy" id="114155"/>
    <lineage>
        <taxon>Eukaryota</taxon>
        <taxon>Fungi</taxon>
        <taxon>Dikarya</taxon>
        <taxon>Basidiomycota</taxon>
        <taxon>Agaricomycotina</taxon>
        <taxon>Agaricomycetes</taxon>
        <taxon>Polyporales</taxon>
        <taxon>Polyporaceae</taxon>
        <taxon>Dichomitus</taxon>
    </lineage>
</organism>
<evidence type="ECO:0000313" key="2">
    <source>
        <dbReference type="EMBL" id="TBU61558.1"/>
    </source>
</evidence>
<dbReference type="EMBL" id="ML145097">
    <property type="protein sequence ID" value="TBU61558.1"/>
    <property type="molecule type" value="Genomic_DNA"/>
</dbReference>